<evidence type="ECO:0000313" key="2">
    <source>
        <dbReference type="EMBL" id="PSR79259.1"/>
    </source>
</evidence>
<dbReference type="OrthoDB" id="2757285at2759"/>
<gene>
    <name evidence="2" type="ORF">PHLCEN_2v7117</name>
</gene>
<evidence type="ECO:0000259" key="1">
    <source>
        <dbReference type="Pfam" id="PF00646"/>
    </source>
</evidence>
<dbReference type="EMBL" id="MLYV02000705">
    <property type="protein sequence ID" value="PSR79259.1"/>
    <property type="molecule type" value="Genomic_DNA"/>
</dbReference>
<evidence type="ECO:0000313" key="3">
    <source>
        <dbReference type="Proteomes" id="UP000186601"/>
    </source>
</evidence>
<feature type="domain" description="F-box" evidence="1">
    <location>
        <begin position="59"/>
        <end position="80"/>
    </location>
</feature>
<accession>A0A2R6NXN5</accession>
<protein>
    <recommendedName>
        <fullName evidence="1">F-box domain-containing protein</fullName>
    </recommendedName>
</protein>
<dbReference type="SUPFAM" id="SSF81383">
    <property type="entry name" value="F-box domain"/>
    <property type="match status" value="1"/>
</dbReference>
<dbReference type="AlphaFoldDB" id="A0A2R6NXN5"/>
<sequence>MSLLNQLLRSLPAPGRRSSQSDTLAMIRIRHVSPKQHDSGGVQRRGRDVKRHESTLLATELLVEILSYLEHRDLIRCRKVRASLFFLLIWTEGFLSKVSSAFKQVIDGTPLLQYIVEFGAAGYTAQRSTAADMLKQHHTFRSIQRAWRDPQPRCIHSEHLVLTNSLAWNVGTAVAFGGILLGTVRGDHSGELLHTLKLEPGPNSHRTLRFNHRVLRFLADGEQDLLVLVSWTMMRFISLSKSPKPHKRAGKEFVNIESYMAGLNLDDIRNAVVSGDWVLLTTVRKGRDSFMLCHWPSGEMLTRRSQADVLNHDAHLVNGYLLICQSVMDPIFCRVVDTLEVYSPKIGSRTTNRLQLHPLARLELPQTTLLSPNAKHPALRRIPSCSSPGLVCVSLDGGSTREWDLYVPLHTVLLNSAKHAGASYFVPWNAWGLFSRQMTTRQQPCAIVGLRVIFQDTICDFNPVDVTRNIYASVDTASGLVCFGPTIVPENANRKWSIASHPYRQTMLRLPDVPPGVWFQQSIFQDAVSGPKVNTLSLPESRAHRLNKG</sequence>
<dbReference type="Proteomes" id="UP000186601">
    <property type="component" value="Unassembled WGS sequence"/>
</dbReference>
<dbReference type="InterPro" id="IPR001810">
    <property type="entry name" value="F-box_dom"/>
</dbReference>
<name>A0A2R6NXN5_9APHY</name>
<reference evidence="2 3" key="1">
    <citation type="submission" date="2018-02" db="EMBL/GenBank/DDBJ databases">
        <title>Genome sequence of the basidiomycete white-rot fungus Phlebia centrifuga.</title>
        <authorList>
            <person name="Granchi Z."/>
            <person name="Peng M."/>
            <person name="de Vries R.P."/>
            <person name="Hilden K."/>
            <person name="Makela M.R."/>
            <person name="Grigoriev I."/>
            <person name="Riley R."/>
        </authorList>
    </citation>
    <scope>NUCLEOTIDE SEQUENCE [LARGE SCALE GENOMIC DNA]</scope>
    <source>
        <strain evidence="2 3">FBCC195</strain>
    </source>
</reference>
<organism evidence="2 3">
    <name type="scientific">Hermanssonia centrifuga</name>
    <dbReference type="NCBI Taxonomy" id="98765"/>
    <lineage>
        <taxon>Eukaryota</taxon>
        <taxon>Fungi</taxon>
        <taxon>Dikarya</taxon>
        <taxon>Basidiomycota</taxon>
        <taxon>Agaricomycotina</taxon>
        <taxon>Agaricomycetes</taxon>
        <taxon>Polyporales</taxon>
        <taxon>Meruliaceae</taxon>
        <taxon>Hermanssonia</taxon>
    </lineage>
</organism>
<comment type="caution">
    <text evidence="2">The sequence shown here is derived from an EMBL/GenBank/DDBJ whole genome shotgun (WGS) entry which is preliminary data.</text>
</comment>
<dbReference type="InterPro" id="IPR036047">
    <property type="entry name" value="F-box-like_dom_sf"/>
</dbReference>
<keyword evidence="3" id="KW-1185">Reference proteome</keyword>
<dbReference type="Pfam" id="PF00646">
    <property type="entry name" value="F-box"/>
    <property type="match status" value="1"/>
</dbReference>
<proteinExistence type="predicted"/>